<evidence type="ECO:0000313" key="4">
    <source>
        <dbReference type="Proteomes" id="UP000309992"/>
    </source>
</evidence>
<feature type="domain" description="Pyridoxamine 5'-phosphate oxidase N-terminal" evidence="2">
    <location>
        <begin position="15"/>
        <end position="141"/>
    </location>
</feature>
<comment type="caution">
    <text evidence="3">The sequence shown here is derived from an EMBL/GenBank/DDBJ whole genome shotgun (WGS) entry which is preliminary data.</text>
</comment>
<evidence type="ECO:0000259" key="2">
    <source>
        <dbReference type="Pfam" id="PF01243"/>
    </source>
</evidence>
<dbReference type="EC" id="1.-.-.-" evidence="3"/>
<accession>A0ABY2S8A2</accession>
<dbReference type="InterPro" id="IPR019966">
    <property type="entry name" value="F420-dep_enz_PPOX_Rv3369"/>
</dbReference>
<dbReference type="InterPro" id="IPR052019">
    <property type="entry name" value="F420H2_bilvrd_red/Heme_oxyg"/>
</dbReference>
<dbReference type="Proteomes" id="UP000309992">
    <property type="component" value="Unassembled WGS sequence"/>
</dbReference>
<dbReference type="NCBIfam" id="TIGR03667">
    <property type="entry name" value="Rv3369"/>
    <property type="match status" value="1"/>
</dbReference>
<dbReference type="PANTHER" id="PTHR35176:SF4">
    <property type="entry name" value="PYRIDOXAMINE 5'-PHOSPHATE OXIDASE-RELATED FMN-BINDING"/>
    <property type="match status" value="1"/>
</dbReference>
<protein>
    <submittedName>
        <fullName evidence="3">TIGR03667 family PPOX class F420-dependent oxidoreductase</fullName>
        <ecNumber evidence="3">1.-.-.-</ecNumber>
    </submittedName>
</protein>
<evidence type="ECO:0000256" key="1">
    <source>
        <dbReference type="ARBA" id="ARBA00023002"/>
    </source>
</evidence>
<gene>
    <name evidence="3" type="ORF">FCN18_10190</name>
</gene>
<dbReference type="InterPro" id="IPR011576">
    <property type="entry name" value="Pyridox_Oxase_N"/>
</dbReference>
<proteinExistence type="predicted"/>
<dbReference type="EMBL" id="SWMS01000004">
    <property type="protein sequence ID" value="TKG71852.1"/>
    <property type="molecule type" value="Genomic_DNA"/>
</dbReference>
<reference evidence="3 4" key="1">
    <citation type="journal article" date="2015" name="Antonie Van Leeuwenhoek">
        <title>Prauserella endophytica sp. nov., an endophytic actinobacterium isolated from Tamarix taklamakanensis.</title>
        <authorList>
            <person name="Liu J.M."/>
            <person name="Habden X."/>
            <person name="Guo L."/>
            <person name="Tuo L."/>
            <person name="Jiang Z.K."/>
            <person name="Liu S.W."/>
            <person name="Liu X.F."/>
            <person name="Chen L."/>
            <person name="Li R.F."/>
            <person name="Zhang Y.Q."/>
            <person name="Sun C.H."/>
        </authorList>
    </citation>
    <scope>NUCLEOTIDE SEQUENCE [LARGE SCALE GENOMIC DNA]</scope>
    <source>
        <strain evidence="3 4">CGMCC 4.7182</strain>
    </source>
</reference>
<keyword evidence="1 3" id="KW-0560">Oxidoreductase</keyword>
<dbReference type="Pfam" id="PF01243">
    <property type="entry name" value="PNPOx_N"/>
    <property type="match status" value="1"/>
</dbReference>
<sequence>MAGDVLPAEGEPFGDRVRRRLRDEAIIWLTTVGADGTPQPNPVWFLWEGGEVLVYTRPDAYRLAHIRRRPRVGLHFDSDGTGGDIIVLKGTARIDERLPPAAETPAFREKYGQGMVTVSGSAEKFSADYSVALRVRVERVRGFLT</sequence>
<dbReference type="Gene3D" id="2.30.110.10">
    <property type="entry name" value="Electron Transport, Fmn-binding Protein, Chain A"/>
    <property type="match status" value="1"/>
</dbReference>
<organism evidence="3 4">
    <name type="scientific">Prauserella endophytica</name>
    <dbReference type="NCBI Taxonomy" id="1592324"/>
    <lineage>
        <taxon>Bacteria</taxon>
        <taxon>Bacillati</taxon>
        <taxon>Actinomycetota</taxon>
        <taxon>Actinomycetes</taxon>
        <taxon>Pseudonocardiales</taxon>
        <taxon>Pseudonocardiaceae</taxon>
        <taxon>Prauserella</taxon>
        <taxon>Prauserella coralliicola group</taxon>
    </lineage>
</organism>
<keyword evidence="4" id="KW-1185">Reference proteome</keyword>
<dbReference type="InterPro" id="IPR012349">
    <property type="entry name" value="Split_barrel_FMN-bd"/>
</dbReference>
<dbReference type="PANTHER" id="PTHR35176">
    <property type="entry name" value="HEME OXYGENASE HI_0854-RELATED"/>
    <property type="match status" value="1"/>
</dbReference>
<name>A0ABY2S8A2_9PSEU</name>
<dbReference type="GO" id="GO:0016491">
    <property type="term" value="F:oxidoreductase activity"/>
    <property type="evidence" value="ECO:0007669"/>
    <property type="project" value="UniProtKB-KW"/>
</dbReference>
<dbReference type="SUPFAM" id="SSF50475">
    <property type="entry name" value="FMN-binding split barrel"/>
    <property type="match status" value="1"/>
</dbReference>
<evidence type="ECO:0000313" key="3">
    <source>
        <dbReference type="EMBL" id="TKG71852.1"/>
    </source>
</evidence>
<dbReference type="RefSeq" id="WP_137094637.1">
    <property type="nucleotide sequence ID" value="NZ_SWMS01000004.1"/>
</dbReference>